<dbReference type="AlphaFoldDB" id="A0A0B7C6R8"/>
<feature type="coiled-coil region" evidence="1">
    <location>
        <begin position="18"/>
        <end position="45"/>
    </location>
</feature>
<evidence type="ECO:0000313" key="2">
    <source>
        <dbReference type="EMBL" id="CEL00281.1"/>
    </source>
</evidence>
<evidence type="ECO:0000256" key="1">
    <source>
        <dbReference type="SAM" id="Coils"/>
    </source>
</evidence>
<keyword evidence="1" id="KW-0175">Coiled coil</keyword>
<feature type="non-terminal residue" evidence="2">
    <location>
        <position position="1"/>
    </location>
</feature>
<reference evidence="2" key="1">
    <citation type="submission" date="2014-12" db="EMBL/GenBank/DDBJ databases">
        <title>Insight into the proteome of Arion vulgaris.</title>
        <authorList>
            <person name="Aradska J."/>
            <person name="Bulat T."/>
            <person name="Smidak R."/>
            <person name="Sarate P."/>
            <person name="Gangsoo J."/>
            <person name="Sialana F."/>
            <person name="Bilban M."/>
            <person name="Lubec G."/>
        </authorList>
    </citation>
    <scope>NUCLEOTIDE SEQUENCE</scope>
    <source>
        <tissue evidence="2">Skin</tissue>
    </source>
</reference>
<dbReference type="Gene3D" id="1.20.5.300">
    <property type="match status" value="1"/>
</dbReference>
<feature type="non-terminal residue" evidence="2">
    <location>
        <position position="68"/>
    </location>
</feature>
<organism evidence="2">
    <name type="scientific">Arion vulgaris</name>
    <dbReference type="NCBI Taxonomy" id="1028688"/>
    <lineage>
        <taxon>Eukaryota</taxon>
        <taxon>Metazoa</taxon>
        <taxon>Spiralia</taxon>
        <taxon>Lophotrochozoa</taxon>
        <taxon>Mollusca</taxon>
        <taxon>Gastropoda</taxon>
        <taxon>Heterobranchia</taxon>
        <taxon>Euthyneura</taxon>
        <taxon>Panpulmonata</taxon>
        <taxon>Eupulmonata</taxon>
        <taxon>Stylommatophora</taxon>
        <taxon>Helicina</taxon>
        <taxon>Arionoidea</taxon>
        <taxon>Arionidae</taxon>
        <taxon>Arion</taxon>
    </lineage>
</organism>
<accession>A0A0B7C6R8</accession>
<gene>
    <name evidence="2" type="primary">ORF223321</name>
</gene>
<proteinExistence type="predicted"/>
<protein>
    <submittedName>
        <fullName evidence="2">Uncharacterized protein</fullName>
    </submittedName>
</protein>
<dbReference type="EMBL" id="HACG01053410">
    <property type="protein sequence ID" value="CEL00281.1"/>
    <property type="molecule type" value="Transcribed_RNA"/>
</dbReference>
<sequence>SQQRLDILQAHSEEYKAVETLQSSAAEHKQQIKQLTTELNVKNDIIRSLSLDINVLNQEVLNFTQMYQ</sequence>
<name>A0A0B7C6R8_9EUPU</name>